<dbReference type="PROSITE" id="PS51186">
    <property type="entry name" value="GNAT"/>
    <property type="match status" value="1"/>
</dbReference>
<protein>
    <submittedName>
        <fullName evidence="4">MarR family transcriptional regulator</fullName>
    </submittedName>
</protein>
<name>A0A0G3EM70_9BURK</name>
<reference evidence="5" key="1">
    <citation type="submission" date="2015-06" db="EMBL/GenBank/DDBJ databases">
        <authorList>
            <person name="Lim Y.L."/>
            <person name="Ee R."/>
            <person name="Yong D."/>
            <person name="How K.Y."/>
            <person name="Yin W.F."/>
            <person name="Chan K.G."/>
        </authorList>
    </citation>
    <scope>NUCLEOTIDE SEQUENCE [LARGE SCALE GENOMIC DNA]</scope>
    <source>
        <strain evidence="5">DSM 25325</strain>
    </source>
</reference>
<dbReference type="RefSeq" id="WP_047212626.1">
    <property type="nucleotide sequence ID" value="NZ_CP011568.3"/>
</dbReference>
<dbReference type="PATRIC" id="fig|445709.3.peg.321"/>
<dbReference type="PROSITE" id="PS50995">
    <property type="entry name" value="HTH_MARR_2"/>
    <property type="match status" value="1"/>
</dbReference>
<dbReference type="InterPro" id="IPR016181">
    <property type="entry name" value="Acyl_CoA_acyltransferase"/>
</dbReference>
<dbReference type="STRING" id="445709.ABW99_01450"/>
<accession>A0A0G3EM70</accession>
<dbReference type="OrthoDB" id="273614at2"/>
<evidence type="ECO:0000259" key="2">
    <source>
        <dbReference type="PROSITE" id="PS50995"/>
    </source>
</evidence>
<keyword evidence="1" id="KW-0808">Transferase</keyword>
<dbReference type="InterPro" id="IPR000182">
    <property type="entry name" value="GNAT_dom"/>
</dbReference>
<dbReference type="Pfam" id="PF12802">
    <property type="entry name" value="MarR_2"/>
    <property type="match status" value="1"/>
</dbReference>
<dbReference type="PRINTS" id="PR00598">
    <property type="entry name" value="HTHMARR"/>
</dbReference>
<dbReference type="PANTHER" id="PTHR13947">
    <property type="entry name" value="GNAT FAMILY N-ACETYLTRANSFERASE"/>
    <property type="match status" value="1"/>
</dbReference>
<dbReference type="EMBL" id="CP011568">
    <property type="protein sequence ID" value="AKJ67089.1"/>
    <property type="molecule type" value="Genomic_DNA"/>
</dbReference>
<keyword evidence="5" id="KW-1185">Reference proteome</keyword>
<dbReference type="AlphaFoldDB" id="A0A0G3EM70"/>
<gene>
    <name evidence="4" type="ORF">ABW99_01450</name>
</gene>
<feature type="domain" description="HTH marR-type" evidence="2">
    <location>
        <begin position="1"/>
        <end position="144"/>
    </location>
</feature>
<dbReference type="InterPro" id="IPR036388">
    <property type="entry name" value="WH-like_DNA-bd_sf"/>
</dbReference>
<dbReference type="SMART" id="SM00347">
    <property type="entry name" value="HTH_MARR"/>
    <property type="match status" value="1"/>
</dbReference>
<dbReference type="GO" id="GO:0003700">
    <property type="term" value="F:DNA-binding transcription factor activity"/>
    <property type="evidence" value="ECO:0007669"/>
    <property type="project" value="InterPro"/>
</dbReference>
<evidence type="ECO:0000256" key="1">
    <source>
        <dbReference type="ARBA" id="ARBA00022679"/>
    </source>
</evidence>
<dbReference type="Gene3D" id="1.10.10.10">
    <property type="entry name" value="Winged helix-like DNA-binding domain superfamily/Winged helix DNA-binding domain"/>
    <property type="match status" value="1"/>
</dbReference>
<dbReference type="Gene3D" id="3.40.630.30">
    <property type="match status" value="1"/>
</dbReference>
<dbReference type="SUPFAM" id="SSF46785">
    <property type="entry name" value="Winged helix' DNA-binding domain"/>
    <property type="match status" value="1"/>
</dbReference>
<dbReference type="InterPro" id="IPR050769">
    <property type="entry name" value="NAT_camello-type"/>
</dbReference>
<dbReference type="Pfam" id="PF00583">
    <property type="entry name" value="Acetyltransf_1"/>
    <property type="match status" value="1"/>
</dbReference>
<sequence length="309" mass="35287">MSVSSDDRLKERAETVRHFNRFYTRQIGVLHEHLLESEFSLTEVRILYELAHRPGLTSADLCRELGLNAGYLSRVISGFEKRGLLEKTRSEADARVAQLQLTDAGRSTFEPLNLASRHEVMTMLGRLSLPEQQQLIDAMRQIETLLGEREPSYILRDPRPGDMGWIVHRHGALYAQEYGWNAEFEALVAEIVAQFVREFDARAEHCWVAEKDGQVVGSVFVVRQDEHTAKLRLLYVEPSARGLGIGKRLVEQCLDFARLAGYRKMVLWTNSVLSEARHIYEKAGFAMVEAQPHHSFGKDLVGEIWAREL</sequence>
<dbReference type="SUPFAM" id="SSF55729">
    <property type="entry name" value="Acyl-CoA N-acyltransferases (Nat)"/>
    <property type="match status" value="1"/>
</dbReference>
<evidence type="ECO:0000259" key="3">
    <source>
        <dbReference type="PROSITE" id="PS51186"/>
    </source>
</evidence>
<dbReference type="PANTHER" id="PTHR13947:SF37">
    <property type="entry name" value="LD18367P"/>
    <property type="match status" value="1"/>
</dbReference>
<proteinExistence type="predicted"/>
<dbReference type="InterPro" id="IPR000835">
    <property type="entry name" value="HTH_MarR-typ"/>
</dbReference>
<dbReference type="GO" id="GO:0008080">
    <property type="term" value="F:N-acetyltransferase activity"/>
    <property type="evidence" value="ECO:0007669"/>
    <property type="project" value="InterPro"/>
</dbReference>
<evidence type="ECO:0000313" key="4">
    <source>
        <dbReference type="EMBL" id="AKJ67089.1"/>
    </source>
</evidence>
<dbReference type="CDD" id="cd04301">
    <property type="entry name" value="NAT_SF"/>
    <property type="match status" value="1"/>
</dbReference>
<organism evidence="4 5">
    <name type="scientific">Pandoraea thiooxydans</name>
    <dbReference type="NCBI Taxonomy" id="445709"/>
    <lineage>
        <taxon>Bacteria</taxon>
        <taxon>Pseudomonadati</taxon>
        <taxon>Pseudomonadota</taxon>
        <taxon>Betaproteobacteria</taxon>
        <taxon>Burkholderiales</taxon>
        <taxon>Burkholderiaceae</taxon>
        <taxon>Pandoraea</taxon>
    </lineage>
</organism>
<dbReference type="KEGG" id="ptx:ABW99_01450"/>
<evidence type="ECO:0000313" key="5">
    <source>
        <dbReference type="Proteomes" id="UP000036700"/>
    </source>
</evidence>
<dbReference type="InterPro" id="IPR036390">
    <property type="entry name" value="WH_DNA-bd_sf"/>
</dbReference>
<dbReference type="Proteomes" id="UP000036700">
    <property type="component" value="Chromosome"/>
</dbReference>
<feature type="domain" description="N-acetyltransferase" evidence="3">
    <location>
        <begin position="153"/>
        <end position="307"/>
    </location>
</feature>